<dbReference type="GO" id="GO:0008983">
    <property type="term" value="F:protein-glutamate O-methyltransferase activity"/>
    <property type="evidence" value="ECO:0007669"/>
    <property type="project" value="UniProtKB-EC"/>
</dbReference>
<dbReference type="PRINTS" id="PR00996">
    <property type="entry name" value="CHERMTFRASE"/>
</dbReference>
<evidence type="ECO:0000256" key="4">
    <source>
        <dbReference type="ARBA" id="ARBA00022679"/>
    </source>
</evidence>
<keyword evidence="5" id="KW-0949">S-adenosyl-L-methionine</keyword>
<dbReference type="InterPro" id="IPR022642">
    <property type="entry name" value="CheR_C"/>
</dbReference>
<dbReference type="SMART" id="SM00138">
    <property type="entry name" value="MeTrc"/>
    <property type="match status" value="1"/>
</dbReference>
<evidence type="ECO:0000256" key="2">
    <source>
        <dbReference type="ARBA" id="ARBA00012534"/>
    </source>
</evidence>
<dbReference type="AlphaFoldDB" id="A0A8J3B525"/>
<sequence>MDDRDYAQFLAAVKRLAGVDLAQYKAQQMRRRLLSFRDRHGFADFAALAAALRRDGQLLRAFLDYVTINVSAFFRNPEQWKVLETRILPRLVRERPRALACWSAACSTGEEPYSLAMLLLHTQPAVRFEVLATDIDASALARAEDGWYEAAKVRDEVPLALREAYFRPEGDRMRVDERVRRRVRFRRHDLLADPFPSGFDLIVCRNVMIYFADAAKERLYRQFHDALRPGGVLFVGSTEQIFSPHRYGFVLEAPFFYRRATE</sequence>
<accession>A0A8J3B525</accession>
<dbReference type="SUPFAM" id="SSF47757">
    <property type="entry name" value="Chemotaxis receptor methyltransferase CheR, N-terminal domain"/>
    <property type="match status" value="1"/>
</dbReference>
<evidence type="ECO:0000313" key="7">
    <source>
        <dbReference type="EMBL" id="GGJ96076.1"/>
    </source>
</evidence>
<evidence type="ECO:0000256" key="5">
    <source>
        <dbReference type="ARBA" id="ARBA00022691"/>
    </source>
</evidence>
<dbReference type="EC" id="2.1.1.80" evidence="2"/>
<dbReference type="PROSITE" id="PS50123">
    <property type="entry name" value="CHER"/>
    <property type="match status" value="1"/>
</dbReference>
<protein>
    <recommendedName>
        <fullName evidence="2">protein-glutamate O-methyltransferase</fullName>
        <ecNumber evidence="2">2.1.1.80</ecNumber>
    </recommendedName>
</protein>
<dbReference type="EMBL" id="BMOF01000010">
    <property type="protein sequence ID" value="GGJ96076.1"/>
    <property type="molecule type" value="Genomic_DNA"/>
</dbReference>
<evidence type="ECO:0000256" key="1">
    <source>
        <dbReference type="ARBA" id="ARBA00001541"/>
    </source>
</evidence>
<dbReference type="SUPFAM" id="SSF53335">
    <property type="entry name" value="S-adenosyl-L-methionine-dependent methyltransferases"/>
    <property type="match status" value="1"/>
</dbReference>
<comment type="catalytic activity">
    <reaction evidence="1">
        <text>L-glutamyl-[protein] + S-adenosyl-L-methionine = [protein]-L-glutamate 5-O-methyl ester + S-adenosyl-L-homocysteine</text>
        <dbReference type="Rhea" id="RHEA:24452"/>
        <dbReference type="Rhea" id="RHEA-COMP:10208"/>
        <dbReference type="Rhea" id="RHEA-COMP:10311"/>
        <dbReference type="ChEBI" id="CHEBI:29973"/>
        <dbReference type="ChEBI" id="CHEBI:57856"/>
        <dbReference type="ChEBI" id="CHEBI:59789"/>
        <dbReference type="ChEBI" id="CHEBI:82795"/>
        <dbReference type="EC" id="2.1.1.80"/>
    </reaction>
</comment>
<reference evidence="7" key="2">
    <citation type="submission" date="2020-09" db="EMBL/GenBank/DDBJ databases">
        <authorList>
            <person name="Sun Q."/>
            <person name="Ohkuma M."/>
        </authorList>
    </citation>
    <scope>NUCLEOTIDE SEQUENCE</scope>
    <source>
        <strain evidence="7">JCM 14719</strain>
    </source>
</reference>
<keyword evidence="8" id="KW-1185">Reference proteome</keyword>
<dbReference type="InterPro" id="IPR050903">
    <property type="entry name" value="Bact_Chemotaxis_MeTrfase"/>
</dbReference>
<dbReference type="Gene3D" id="1.10.155.10">
    <property type="entry name" value="Chemotaxis receptor methyltransferase CheR, N-terminal domain"/>
    <property type="match status" value="1"/>
</dbReference>
<dbReference type="Gene3D" id="3.40.50.150">
    <property type="entry name" value="Vaccinia Virus protein VP39"/>
    <property type="match status" value="1"/>
</dbReference>
<reference evidence="7" key="1">
    <citation type="journal article" date="2014" name="Int. J. Syst. Evol. Microbiol.">
        <title>Complete genome sequence of Corynebacterium casei LMG S-19264T (=DSM 44701T), isolated from a smear-ripened cheese.</title>
        <authorList>
            <consortium name="US DOE Joint Genome Institute (JGI-PGF)"/>
            <person name="Walter F."/>
            <person name="Albersmeier A."/>
            <person name="Kalinowski J."/>
            <person name="Ruckert C."/>
        </authorList>
    </citation>
    <scope>NUCLEOTIDE SEQUENCE</scope>
    <source>
        <strain evidence="7">JCM 14719</strain>
    </source>
</reference>
<feature type="domain" description="CheR-type methyltransferase" evidence="6">
    <location>
        <begin position="1"/>
        <end position="262"/>
    </location>
</feature>
<keyword evidence="3 7" id="KW-0489">Methyltransferase</keyword>
<dbReference type="PANTHER" id="PTHR24422">
    <property type="entry name" value="CHEMOTAXIS PROTEIN METHYLTRANSFERASE"/>
    <property type="match status" value="1"/>
</dbReference>
<dbReference type="Proteomes" id="UP000637720">
    <property type="component" value="Unassembled WGS sequence"/>
</dbReference>
<evidence type="ECO:0000256" key="3">
    <source>
        <dbReference type="ARBA" id="ARBA00022603"/>
    </source>
</evidence>
<comment type="caution">
    <text evidence="7">The sequence shown here is derived from an EMBL/GenBank/DDBJ whole genome shotgun (WGS) entry which is preliminary data.</text>
</comment>
<dbReference type="InterPro" id="IPR029063">
    <property type="entry name" value="SAM-dependent_MTases_sf"/>
</dbReference>
<dbReference type="InterPro" id="IPR036804">
    <property type="entry name" value="CheR_N_sf"/>
</dbReference>
<evidence type="ECO:0000259" key="6">
    <source>
        <dbReference type="PROSITE" id="PS50123"/>
    </source>
</evidence>
<evidence type="ECO:0000313" key="8">
    <source>
        <dbReference type="Proteomes" id="UP000637720"/>
    </source>
</evidence>
<dbReference type="CDD" id="cd02440">
    <property type="entry name" value="AdoMet_MTases"/>
    <property type="match status" value="1"/>
</dbReference>
<dbReference type="Pfam" id="PF03705">
    <property type="entry name" value="CheR_N"/>
    <property type="match status" value="1"/>
</dbReference>
<dbReference type="PANTHER" id="PTHR24422:SF19">
    <property type="entry name" value="CHEMOTAXIS PROTEIN METHYLTRANSFERASE"/>
    <property type="match status" value="1"/>
</dbReference>
<proteinExistence type="predicted"/>
<name>A0A8J3B525_9BACI</name>
<gene>
    <name evidence="7" type="primary">cheR</name>
    <name evidence="7" type="ORF">GCM10007043_07400</name>
</gene>
<keyword evidence="4" id="KW-0808">Transferase</keyword>
<organism evidence="7 8">
    <name type="scientific">Calditerricola satsumensis</name>
    <dbReference type="NCBI Taxonomy" id="373054"/>
    <lineage>
        <taxon>Bacteria</taxon>
        <taxon>Bacillati</taxon>
        <taxon>Bacillota</taxon>
        <taxon>Bacilli</taxon>
        <taxon>Bacillales</taxon>
        <taxon>Bacillaceae</taxon>
        <taxon>Calditerricola</taxon>
    </lineage>
</organism>
<dbReference type="RefSeq" id="WP_188816825.1">
    <property type="nucleotide sequence ID" value="NZ_BMOF01000010.1"/>
</dbReference>
<dbReference type="GO" id="GO:0032259">
    <property type="term" value="P:methylation"/>
    <property type="evidence" value="ECO:0007669"/>
    <property type="project" value="UniProtKB-KW"/>
</dbReference>
<dbReference type="InterPro" id="IPR022641">
    <property type="entry name" value="CheR_N"/>
</dbReference>
<dbReference type="InterPro" id="IPR000780">
    <property type="entry name" value="CheR_MeTrfase"/>
</dbReference>
<dbReference type="Pfam" id="PF01739">
    <property type="entry name" value="CheR"/>
    <property type="match status" value="1"/>
</dbReference>